<reference evidence="2" key="1">
    <citation type="journal article" date="2017" name="Nature">
        <title>The sunflower genome provides insights into oil metabolism, flowering and Asterid evolution.</title>
        <authorList>
            <person name="Badouin H."/>
            <person name="Gouzy J."/>
            <person name="Grassa C.J."/>
            <person name="Murat F."/>
            <person name="Staton S.E."/>
            <person name="Cottret L."/>
            <person name="Lelandais-Briere C."/>
            <person name="Owens G.L."/>
            <person name="Carrere S."/>
            <person name="Mayjonade B."/>
            <person name="Legrand L."/>
            <person name="Gill N."/>
            <person name="Kane N.C."/>
            <person name="Bowers J.E."/>
            <person name="Hubner S."/>
            <person name="Bellec A."/>
            <person name="Berard A."/>
            <person name="Berges H."/>
            <person name="Blanchet N."/>
            <person name="Boniface M.C."/>
            <person name="Brunel D."/>
            <person name="Catrice O."/>
            <person name="Chaidir N."/>
            <person name="Claudel C."/>
            <person name="Donnadieu C."/>
            <person name="Faraut T."/>
            <person name="Fievet G."/>
            <person name="Helmstetter N."/>
            <person name="King M."/>
            <person name="Knapp S.J."/>
            <person name="Lai Z."/>
            <person name="Le Paslier M.C."/>
            <person name="Lippi Y."/>
            <person name="Lorenzon L."/>
            <person name="Mandel J.R."/>
            <person name="Marage G."/>
            <person name="Marchand G."/>
            <person name="Marquand E."/>
            <person name="Bret-Mestries E."/>
            <person name="Morien E."/>
            <person name="Nambeesan S."/>
            <person name="Nguyen T."/>
            <person name="Pegot-Espagnet P."/>
            <person name="Pouilly N."/>
            <person name="Raftis F."/>
            <person name="Sallet E."/>
            <person name="Schiex T."/>
            <person name="Thomas J."/>
            <person name="Vandecasteele C."/>
            <person name="Vares D."/>
            <person name="Vear F."/>
            <person name="Vautrin S."/>
            <person name="Crespi M."/>
            <person name="Mangin B."/>
            <person name="Burke J.M."/>
            <person name="Salse J."/>
            <person name="Munos S."/>
            <person name="Vincourt P."/>
            <person name="Rieseberg L.H."/>
            <person name="Langlade N.B."/>
        </authorList>
    </citation>
    <scope>NUCLEOTIDE SEQUENCE [LARGE SCALE GENOMIC DNA]</scope>
    <source>
        <strain evidence="2">cv. SF193</strain>
    </source>
</reference>
<dbReference type="Proteomes" id="UP000215914">
    <property type="component" value="Chromosome 13"/>
</dbReference>
<dbReference type="STRING" id="4232.A0A251SUQ1"/>
<gene>
    <name evidence="1" type="ORF">HannXRQ_Chr13g0414341</name>
</gene>
<evidence type="ECO:0000313" key="2">
    <source>
        <dbReference type="Proteomes" id="UP000215914"/>
    </source>
</evidence>
<accession>A0A251SUQ1</accession>
<organism evidence="1 2">
    <name type="scientific">Helianthus annuus</name>
    <name type="common">Common sunflower</name>
    <dbReference type="NCBI Taxonomy" id="4232"/>
    <lineage>
        <taxon>Eukaryota</taxon>
        <taxon>Viridiplantae</taxon>
        <taxon>Streptophyta</taxon>
        <taxon>Embryophyta</taxon>
        <taxon>Tracheophyta</taxon>
        <taxon>Spermatophyta</taxon>
        <taxon>Magnoliopsida</taxon>
        <taxon>eudicotyledons</taxon>
        <taxon>Gunneridae</taxon>
        <taxon>Pentapetalae</taxon>
        <taxon>asterids</taxon>
        <taxon>campanulids</taxon>
        <taxon>Asterales</taxon>
        <taxon>Asteraceae</taxon>
        <taxon>Asteroideae</taxon>
        <taxon>Heliantheae alliance</taxon>
        <taxon>Heliantheae</taxon>
        <taxon>Helianthus</taxon>
    </lineage>
</organism>
<proteinExistence type="predicted"/>
<dbReference type="EMBL" id="CM007902">
    <property type="protein sequence ID" value="OTG02550.1"/>
    <property type="molecule type" value="Genomic_DNA"/>
</dbReference>
<dbReference type="AlphaFoldDB" id="A0A251SUQ1"/>
<evidence type="ECO:0000313" key="1">
    <source>
        <dbReference type="EMBL" id="OTG02550.1"/>
    </source>
</evidence>
<name>A0A251SUQ1_HELAN</name>
<keyword evidence="2" id="KW-1185">Reference proteome</keyword>
<protein>
    <submittedName>
        <fullName evidence="1">Uncharacterized protein</fullName>
    </submittedName>
</protein>
<sequence>MSSYITDARPLLLFFADGMSEPLCSHACGTAFRKFCEDATAVMHKPSSLEMLMWITEGLEKWHLPLDFFTLDLIFFS</sequence>
<dbReference type="InParanoid" id="A0A251SUQ1"/>